<dbReference type="AlphaFoldDB" id="U2QB04"/>
<gene>
    <name evidence="2" type="ORF">HMPREF9135_1444</name>
</gene>
<feature type="transmembrane region" description="Helical" evidence="1">
    <location>
        <begin position="260"/>
        <end position="280"/>
    </location>
</feature>
<feature type="transmembrane region" description="Helical" evidence="1">
    <location>
        <begin position="30"/>
        <end position="51"/>
    </location>
</feature>
<feature type="transmembrane region" description="Helical" evidence="1">
    <location>
        <begin position="103"/>
        <end position="124"/>
    </location>
</feature>
<dbReference type="RefSeq" id="WP_021590469.1">
    <property type="nucleotide sequence ID" value="NZ_AWEY01000038.1"/>
</dbReference>
<dbReference type="PATRIC" id="fig|1115809.3.peg.2217"/>
<dbReference type="Proteomes" id="UP000016648">
    <property type="component" value="Unassembled WGS sequence"/>
</dbReference>
<feature type="transmembrane region" description="Helical" evidence="1">
    <location>
        <begin position="392"/>
        <end position="411"/>
    </location>
</feature>
<keyword evidence="1" id="KW-0812">Transmembrane</keyword>
<keyword evidence="1" id="KW-1133">Transmembrane helix</keyword>
<feature type="transmembrane region" description="Helical" evidence="1">
    <location>
        <begin position="7"/>
        <end position="24"/>
    </location>
</feature>
<keyword evidence="1" id="KW-0472">Membrane</keyword>
<feature type="transmembrane region" description="Helical" evidence="1">
    <location>
        <begin position="63"/>
        <end position="83"/>
    </location>
</feature>
<evidence type="ECO:0000313" key="2">
    <source>
        <dbReference type="EMBL" id="ERK38478.1"/>
    </source>
</evidence>
<proteinExistence type="predicted"/>
<evidence type="ECO:0000313" key="3">
    <source>
        <dbReference type="Proteomes" id="UP000016648"/>
    </source>
</evidence>
<protein>
    <submittedName>
        <fullName evidence="2">O-antigen polysaccharide polymerase Wzy</fullName>
    </submittedName>
</protein>
<reference evidence="2 3" key="1">
    <citation type="submission" date="2013-08" db="EMBL/GenBank/DDBJ databases">
        <authorList>
            <person name="Durkin A.S."/>
            <person name="Haft D.R."/>
            <person name="McCorrison J."/>
            <person name="Torralba M."/>
            <person name="Gillis M."/>
            <person name="Haft D.H."/>
            <person name="Methe B."/>
            <person name="Sutton G."/>
            <person name="Nelson K.E."/>
        </authorList>
    </citation>
    <scope>NUCLEOTIDE SEQUENCE [LARGE SCALE GENOMIC DNA]</scope>
    <source>
        <strain evidence="2 3">F0067</strain>
    </source>
</reference>
<organism evidence="2 3">
    <name type="scientific">Segatella baroniae F0067</name>
    <dbReference type="NCBI Taxonomy" id="1115809"/>
    <lineage>
        <taxon>Bacteria</taxon>
        <taxon>Pseudomonadati</taxon>
        <taxon>Bacteroidota</taxon>
        <taxon>Bacteroidia</taxon>
        <taxon>Bacteroidales</taxon>
        <taxon>Prevotellaceae</taxon>
        <taxon>Segatella</taxon>
    </lineage>
</organism>
<evidence type="ECO:0000256" key="1">
    <source>
        <dbReference type="SAM" id="Phobius"/>
    </source>
</evidence>
<accession>U2QB04</accession>
<feature type="transmembrane region" description="Helical" evidence="1">
    <location>
        <begin position="211"/>
        <end position="231"/>
    </location>
</feature>
<feature type="transmembrane region" description="Helical" evidence="1">
    <location>
        <begin position="423"/>
        <end position="444"/>
    </location>
</feature>
<comment type="caution">
    <text evidence="2">The sequence shown here is derived from an EMBL/GenBank/DDBJ whole genome shotgun (WGS) entry which is preliminary data.</text>
</comment>
<keyword evidence="3" id="KW-1185">Reference proteome</keyword>
<name>U2QB04_9BACT</name>
<dbReference type="EMBL" id="AWEY01000038">
    <property type="protein sequence ID" value="ERK38478.1"/>
    <property type="molecule type" value="Genomic_DNA"/>
</dbReference>
<feature type="transmembrane region" description="Helical" evidence="1">
    <location>
        <begin position="176"/>
        <end position="199"/>
    </location>
</feature>
<sequence length="469" mass="52863">MVSKKIGILLLVVLLITTLSLYLLESNTPLSKYNLSITLSIVSGALVVFGLCKEDIDLLKSNFLKISTMFIIGFVLVHFFEYLAYIVGEHEKIIDIEYIDSNYVNEAALCSCACLIVFLIGYLYENKPFKNVTIKRKHNKFLLEWLMLLCLIVFYYSAGSHYFHGGYGEVLNNIGLSLPAILSQTLLQASQITIAIVVIHNSNIKLTIKEYVNQYSFIYYVTLTIYTYLVISSGDRGPLFQVGICYITPFFIINKSKLKLLPAVFLISGAALFFALLGTVRAMDGDLSITKIENAQKFRSQRFEGNNVIFTSTAELSNVVRAYHVLYYYSKEYGYIYGLGFGNQLLGIIPGLRLLIYPLFGIDDKEVTTAIITTKLLNKDHGMGSTCVGDTFFNFGLIGTLIIFFVFGMFVRKMDLSSFINIGSINPFWSCTIITYFMFAIYIGRGYLSSPINLLAYSYALYCLNSLKK</sequence>
<feature type="transmembrane region" description="Helical" evidence="1">
    <location>
        <begin position="145"/>
        <end position="164"/>
    </location>
</feature>